<feature type="compositionally biased region" description="Low complexity" evidence="1">
    <location>
        <begin position="248"/>
        <end position="257"/>
    </location>
</feature>
<feature type="chain" id="PRO_5026709922" description="DUF2154 domain-containing protein" evidence="2">
    <location>
        <begin position="21"/>
        <end position="434"/>
    </location>
</feature>
<reference evidence="4" key="1">
    <citation type="submission" date="2020-02" db="EMBL/GenBank/DDBJ databases">
        <authorList>
            <person name="Meier V. D."/>
        </authorList>
    </citation>
    <scope>NUCLEOTIDE SEQUENCE</scope>
    <source>
        <strain evidence="4">AVDCRST_MAG55</strain>
    </source>
</reference>
<dbReference type="InterPro" id="IPR031346">
    <property type="entry name" value="DUF2154_N"/>
</dbReference>
<keyword evidence="2" id="KW-0732">Signal</keyword>
<dbReference type="AlphaFoldDB" id="A0A6J4NRW5"/>
<accession>A0A6J4NRW5</accession>
<proteinExistence type="predicted"/>
<dbReference type="PROSITE" id="PS51257">
    <property type="entry name" value="PROKAR_LIPOPROTEIN"/>
    <property type="match status" value="1"/>
</dbReference>
<organism evidence="4">
    <name type="scientific">uncultured Rubrobacteraceae bacterium</name>
    <dbReference type="NCBI Taxonomy" id="349277"/>
    <lineage>
        <taxon>Bacteria</taxon>
        <taxon>Bacillati</taxon>
        <taxon>Actinomycetota</taxon>
        <taxon>Rubrobacteria</taxon>
        <taxon>Rubrobacterales</taxon>
        <taxon>Rubrobacteraceae</taxon>
        <taxon>environmental samples</taxon>
    </lineage>
</organism>
<dbReference type="EMBL" id="CADCUZ010000017">
    <property type="protein sequence ID" value="CAA9396017.1"/>
    <property type="molecule type" value="Genomic_DNA"/>
</dbReference>
<dbReference type="Pfam" id="PF17115">
    <property type="entry name" value="Toast_rack_N"/>
    <property type="match status" value="1"/>
</dbReference>
<gene>
    <name evidence="4" type="ORF">AVDCRST_MAG55-364</name>
</gene>
<protein>
    <recommendedName>
        <fullName evidence="3">DUF2154 domain-containing protein</fullName>
    </recommendedName>
</protein>
<evidence type="ECO:0000259" key="3">
    <source>
        <dbReference type="Pfam" id="PF17115"/>
    </source>
</evidence>
<sequence length="434" mass="44954">MARAVALFVAVAAAAVLAVACGTAPQQVEVGELQTESRSVELEGADSVKANLRLALGELDVGGGATGSRLMEADFAYNVAAWEPSVDYGVVGDSGELEVRQQGLTEGIPTRDVRNEWDVRLGEDVPVDLTVQMGGGVGNLDLDGLDLTGLNLDVGAGSTRVDLSGDWGRDLSAVVRGGAGQLTVLLPSRMRVRVNAGTRLGRVNAEGLQKDGEAYVNDAYDGDSGHTLEVDITGGVGQINLQLVQQEGPEAGAAQQERTTAQRGGEKTMQGGETTMMREGTEAAGEAGTTMTREETTAAGAGTTTEGAAAGPADIVEDPQRYYGRTTTVDGAVGQVIEPRAFVMVEGRTAREAPPSGAELAEGGVLIVRTGGPAPDVAELDNVRATGTLQEFDVTAFEQQQGVELDDALYEGYQDEPVLVAGEVRPAQNEGATP</sequence>
<evidence type="ECO:0000313" key="4">
    <source>
        <dbReference type="EMBL" id="CAA9396017.1"/>
    </source>
</evidence>
<feature type="domain" description="DUF2154" evidence="3">
    <location>
        <begin position="44"/>
        <end position="134"/>
    </location>
</feature>
<name>A0A6J4NRW5_9ACTN</name>
<feature type="signal peptide" evidence="2">
    <location>
        <begin position="1"/>
        <end position="20"/>
    </location>
</feature>
<evidence type="ECO:0000256" key="1">
    <source>
        <dbReference type="SAM" id="MobiDB-lite"/>
    </source>
</evidence>
<feature type="region of interest" description="Disordered" evidence="1">
    <location>
        <begin position="248"/>
        <end position="274"/>
    </location>
</feature>
<evidence type="ECO:0000256" key="2">
    <source>
        <dbReference type="SAM" id="SignalP"/>
    </source>
</evidence>